<proteinExistence type="inferred from homology"/>
<reference evidence="15" key="2">
    <citation type="submission" date="2025-08" db="UniProtKB">
        <authorList>
            <consortium name="RefSeq"/>
        </authorList>
    </citation>
    <scope>IDENTIFICATION</scope>
    <source>
        <tissue evidence="15">Leaves</tissue>
    </source>
</reference>
<accession>A0A6P6VJ46</accession>
<keyword evidence="3 11" id="KW-0349">Heme</keyword>
<evidence type="ECO:0000313" key="15">
    <source>
        <dbReference type="RefSeq" id="XP_027102721.2"/>
    </source>
</evidence>
<evidence type="ECO:0000256" key="13">
    <source>
        <dbReference type="SAM" id="Phobius"/>
    </source>
</evidence>
<feature type="binding site" description="axial binding residue" evidence="11">
    <location>
        <position position="454"/>
    </location>
    <ligand>
        <name>heme</name>
        <dbReference type="ChEBI" id="CHEBI:30413"/>
    </ligand>
    <ligandPart>
        <name>Fe</name>
        <dbReference type="ChEBI" id="CHEBI:18248"/>
    </ligandPart>
</feature>
<dbReference type="Proteomes" id="UP001652660">
    <property type="component" value="Chromosome 2c"/>
</dbReference>
<dbReference type="SUPFAM" id="SSF48264">
    <property type="entry name" value="Cytochrome P450"/>
    <property type="match status" value="1"/>
</dbReference>
<evidence type="ECO:0000256" key="3">
    <source>
        <dbReference type="ARBA" id="ARBA00022617"/>
    </source>
</evidence>
<evidence type="ECO:0000256" key="9">
    <source>
        <dbReference type="ARBA" id="ARBA00023033"/>
    </source>
</evidence>
<keyword evidence="5 11" id="KW-0479">Metal-binding</keyword>
<evidence type="ECO:0000256" key="12">
    <source>
        <dbReference type="RuleBase" id="RU000461"/>
    </source>
</evidence>
<dbReference type="OrthoDB" id="1055148at2759"/>
<dbReference type="GO" id="GO:0016020">
    <property type="term" value="C:membrane"/>
    <property type="evidence" value="ECO:0007669"/>
    <property type="project" value="UniProtKB-SubCell"/>
</dbReference>
<evidence type="ECO:0000313" key="14">
    <source>
        <dbReference type="Proteomes" id="UP001652660"/>
    </source>
</evidence>
<comment type="subcellular location">
    <subcellularLocation>
        <location evidence="1">Membrane</location>
        <topology evidence="1">Single-pass membrane protein</topology>
    </subcellularLocation>
</comment>
<dbReference type="RefSeq" id="XP_027102721.2">
    <property type="nucleotide sequence ID" value="XM_027246920.2"/>
</dbReference>
<dbReference type="GO" id="GO:0016705">
    <property type="term" value="F:oxidoreductase activity, acting on paired donors, with incorporation or reduction of molecular oxygen"/>
    <property type="evidence" value="ECO:0007669"/>
    <property type="project" value="InterPro"/>
</dbReference>
<evidence type="ECO:0000256" key="2">
    <source>
        <dbReference type="ARBA" id="ARBA00010617"/>
    </source>
</evidence>
<dbReference type="GO" id="GO:0005506">
    <property type="term" value="F:iron ion binding"/>
    <property type="evidence" value="ECO:0007669"/>
    <property type="project" value="InterPro"/>
</dbReference>
<dbReference type="PROSITE" id="PS00086">
    <property type="entry name" value="CYTOCHROME_P450"/>
    <property type="match status" value="1"/>
</dbReference>
<evidence type="ECO:0000256" key="5">
    <source>
        <dbReference type="ARBA" id="ARBA00022723"/>
    </source>
</evidence>
<gene>
    <name evidence="15" type="primary">LOC113723962</name>
</gene>
<comment type="cofactor">
    <cofactor evidence="11">
        <name>heme</name>
        <dbReference type="ChEBI" id="CHEBI:30413"/>
    </cofactor>
</comment>
<keyword evidence="8 11" id="KW-0408">Iron</keyword>
<dbReference type="GO" id="GO:0020037">
    <property type="term" value="F:heme binding"/>
    <property type="evidence" value="ECO:0007669"/>
    <property type="project" value="InterPro"/>
</dbReference>
<evidence type="ECO:0000256" key="8">
    <source>
        <dbReference type="ARBA" id="ARBA00023004"/>
    </source>
</evidence>
<evidence type="ECO:0000256" key="7">
    <source>
        <dbReference type="ARBA" id="ARBA00023002"/>
    </source>
</evidence>
<dbReference type="PANTHER" id="PTHR47947:SF62">
    <property type="entry name" value="CYTOCHROME P450, FAMILY 81, SUBFAMILY D, POLYPEPTIDE 5"/>
    <property type="match status" value="1"/>
</dbReference>
<comment type="similarity">
    <text evidence="2 12">Belongs to the cytochrome P450 family.</text>
</comment>
<keyword evidence="6 13" id="KW-1133">Transmembrane helix</keyword>
<dbReference type="AlphaFoldDB" id="A0A6P6VJ46"/>
<sequence length="522" mass="59107">MIQIFESNFIILRPFALAWKLFGYTTLFLPIFFFFLGFKLLYKRSVPNLPPSPTPTFPIIGHLHLLKPPLYRTFHSLSLKYGPIISLKFGNRLVVVVSSPSLVEECFTKNDIVLANRPQFLIGKYLGYNHTGIGSSPYGDHLRNLRRLCAMEIFSTSRLNMFLSIRKDEIRRLLIKLSENSLQNFAKVELKSKLSELSFNIIMRMVSGKRYFGIDEDEENHEAKLFRDLIKEVLKRAGASNPGDFLPFLRWIDHQNYEKNLAKITAKVDAFLEGLIDEHRGHNKDANTMIDHLLSFQESQPEYYTNEIIKGIILALLNAGTDTSAVTMEWALSHLLNNPELLEKARAELETQVGTDRLTEEHDLANLPYLHNIILETFRLCPAGPMLVPHESSQDCNIGGYNIPQGTMLLVNAWAIHRDPNIWDDPESFNPERFEGVEIAPSKLLPFGMGRRSCPGAGLAQRVIGVALGSLIQSFVWKRIGENRIDLSEGKGLTMPKAEPLEAMCKARTIISKIVQEDASSA</sequence>
<dbReference type="InterPro" id="IPR050651">
    <property type="entry name" value="Plant_Cytochrome_P450_Monoox"/>
</dbReference>
<evidence type="ECO:0000256" key="1">
    <source>
        <dbReference type="ARBA" id="ARBA00004167"/>
    </source>
</evidence>
<dbReference type="PRINTS" id="PR00385">
    <property type="entry name" value="P450"/>
</dbReference>
<keyword evidence="14" id="KW-1185">Reference proteome</keyword>
<evidence type="ECO:0000256" key="4">
    <source>
        <dbReference type="ARBA" id="ARBA00022692"/>
    </source>
</evidence>
<feature type="transmembrane region" description="Helical" evidence="13">
    <location>
        <begin position="21"/>
        <end position="42"/>
    </location>
</feature>
<dbReference type="InterPro" id="IPR001128">
    <property type="entry name" value="Cyt_P450"/>
</dbReference>
<dbReference type="GO" id="GO:0004497">
    <property type="term" value="F:monooxygenase activity"/>
    <property type="evidence" value="ECO:0007669"/>
    <property type="project" value="UniProtKB-KW"/>
</dbReference>
<keyword evidence="4 13" id="KW-0812">Transmembrane</keyword>
<dbReference type="PRINTS" id="PR00463">
    <property type="entry name" value="EP450I"/>
</dbReference>
<evidence type="ECO:0000256" key="6">
    <source>
        <dbReference type="ARBA" id="ARBA00022989"/>
    </source>
</evidence>
<keyword evidence="7 12" id="KW-0560">Oxidoreductase</keyword>
<dbReference type="PANTHER" id="PTHR47947">
    <property type="entry name" value="CYTOCHROME P450 82C3-RELATED"/>
    <property type="match status" value="1"/>
</dbReference>
<protein>
    <submittedName>
        <fullName evidence="15">Cytochrome P450 81Q32-like</fullName>
    </submittedName>
</protein>
<reference evidence="14" key="1">
    <citation type="journal article" date="2025" name="Foods">
        <title>Unveiling the Microbial Signatures of Arabica Coffee Cherries: Insights into Ripeness Specific Diversity, Functional Traits, and Implications for Quality and Safety.</title>
        <authorList>
            <consortium name="RefSeq"/>
            <person name="Tenea G.N."/>
            <person name="Cifuentes V."/>
            <person name="Reyes P."/>
            <person name="Cevallos-Vallejos M."/>
        </authorList>
    </citation>
    <scope>NUCLEOTIDE SEQUENCE [LARGE SCALE GENOMIC DNA]</scope>
</reference>
<dbReference type="GeneID" id="113723962"/>
<name>A0A6P6VJ46_COFAR</name>
<evidence type="ECO:0000256" key="11">
    <source>
        <dbReference type="PIRSR" id="PIRSR602401-1"/>
    </source>
</evidence>
<evidence type="ECO:0000256" key="10">
    <source>
        <dbReference type="ARBA" id="ARBA00023136"/>
    </source>
</evidence>
<keyword evidence="10 13" id="KW-0472">Membrane</keyword>
<keyword evidence="9 12" id="KW-0503">Monooxygenase</keyword>
<dbReference type="CDD" id="cd20653">
    <property type="entry name" value="CYP81"/>
    <property type="match status" value="1"/>
</dbReference>
<dbReference type="InterPro" id="IPR036396">
    <property type="entry name" value="Cyt_P450_sf"/>
</dbReference>
<dbReference type="InterPro" id="IPR002401">
    <property type="entry name" value="Cyt_P450_E_grp-I"/>
</dbReference>
<dbReference type="Gene3D" id="1.10.630.10">
    <property type="entry name" value="Cytochrome P450"/>
    <property type="match status" value="1"/>
</dbReference>
<organism evidence="14 15">
    <name type="scientific">Coffea arabica</name>
    <name type="common">Arabian coffee</name>
    <dbReference type="NCBI Taxonomy" id="13443"/>
    <lineage>
        <taxon>Eukaryota</taxon>
        <taxon>Viridiplantae</taxon>
        <taxon>Streptophyta</taxon>
        <taxon>Embryophyta</taxon>
        <taxon>Tracheophyta</taxon>
        <taxon>Spermatophyta</taxon>
        <taxon>Magnoliopsida</taxon>
        <taxon>eudicotyledons</taxon>
        <taxon>Gunneridae</taxon>
        <taxon>Pentapetalae</taxon>
        <taxon>asterids</taxon>
        <taxon>lamiids</taxon>
        <taxon>Gentianales</taxon>
        <taxon>Rubiaceae</taxon>
        <taxon>Ixoroideae</taxon>
        <taxon>Gardenieae complex</taxon>
        <taxon>Bertiereae - Coffeeae clade</taxon>
        <taxon>Coffeeae</taxon>
        <taxon>Coffea</taxon>
    </lineage>
</organism>
<dbReference type="InterPro" id="IPR017972">
    <property type="entry name" value="Cyt_P450_CS"/>
</dbReference>
<dbReference type="Pfam" id="PF00067">
    <property type="entry name" value="p450"/>
    <property type="match status" value="1"/>
</dbReference>